<keyword evidence="2" id="KW-1185">Reference proteome</keyword>
<reference evidence="1" key="3">
    <citation type="submission" date="2025-09" db="UniProtKB">
        <authorList>
            <consortium name="Ensembl"/>
        </authorList>
    </citation>
    <scope>IDENTIFICATION</scope>
</reference>
<dbReference type="InParanoid" id="W5MAY6"/>
<dbReference type="eggNOG" id="ENOG502S56C">
    <property type="taxonomic scope" value="Eukaryota"/>
</dbReference>
<reference evidence="2" key="1">
    <citation type="submission" date="2011-12" db="EMBL/GenBank/DDBJ databases">
        <title>The Draft Genome of Lepisosteus oculatus.</title>
        <authorList>
            <consortium name="The Broad Institute Genome Assembly &amp; Analysis Group"/>
            <consortium name="Computational R&amp;D Group"/>
            <consortium name="and Sequencing Platform"/>
            <person name="Di Palma F."/>
            <person name="Alfoldi J."/>
            <person name="Johnson J."/>
            <person name="Berlin A."/>
            <person name="Gnerre S."/>
            <person name="Jaffe D."/>
            <person name="MacCallum I."/>
            <person name="Young S."/>
            <person name="Walker B.J."/>
            <person name="Lander E.S."/>
            <person name="Lindblad-Toh K."/>
        </authorList>
    </citation>
    <scope>NUCLEOTIDE SEQUENCE [LARGE SCALE GENOMIC DNA]</scope>
</reference>
<protein>
    <submittedName>
        <fullName evidence="1">Armadillo like helical domain containing 2</fullName>
    </submittedName>
</protein>
<dbReference type="InterPro" id="IPR040268">
    <property type="entry name" value="ARMH2"/>
</dbReference>
<name>W5MAY6_LEPOC</name>
<evidence type="ECO:0000313" key="1">
    <source>
        <dbReference type="Ensembl" id="ENSLOCP00000005545.1"/>
    </source>
</evidence>
<dbReference type="InterPro" id="IPR016024">
    <property type="entry name" value="ARM-type_fold"/>
</dbReference>
<organism evidence="1 2">
    <name type="scientific">Lepisosteus oculatus</name>
    <name type="common">Spotted gar</name>
    <dbReference type="NCBI Taxonomy" id="7918"/>
    <lineage>
        <taxon>Eukaryota</taxon>
        <taxon>Metazoa</taxon>
        <taxon>Chordata</taxon>
        <taxon>Craniata</taxon>
        <taxon>Vertebrata</taxon>
        <taxon>Euteleostomi</taxon>
        <taxon>Actinopterygii</taxon>
        <taxon>Neopterygii</taxon>
        <taxon>Holostei</taxon>
        <taxon>Semionotiformes</taxon>
        <taxon>Lepisosteidae</taxon>
        <taxon>Lepisosteus</taxon>
    </lineage>
</organism>
<proteinExistence type="predicted"/>
<dbReference type="Proteomes" id="UP000018468">
    <property type="component" value="Linkage group LG11"/>
</dbReference>
<sequence length="231" mass="26205">ISVSHDFSDFRYPASAKQLNLEFLAAMFQRLALFYETHIKPHLFPSEDLSDMGSENLHHRKIRLAGRDIQNTSLPLKKRVQAASYIGLLAYTGGYAAGTCAGEFMASLIGFLKHPAIMDKGIMTVLQSLSGICYIHLHNQKRAKDLELVDILLNILHMKEATLLLNKSTQVKFWSCYLLSVLCCNNIPIIKTLNNSERLQRDLEILAHKGWYGWPNNYAKELLQLLGYARP</sequence>
<dbReference type="GeneTree" id="ENSGT00530000068834"/>
<dbReference type="HOGENOM" id="CLU_104877_0_0_1"/>
<dbReference type="Pfam" id="PF17822">
    <property type="entry name" value="ARMH2"/>
    <property type="match status" value="1"/>
</dbReference>
<accession>W5MAY6</accession>
<dbReference type="Ensembl" id="ENSLOCT00000005553.1">
    <property type="protein sequence ID" value="ENSLOCP00000005545.1"/>
    <property type="gene ID" value="ENSLOCG00000004630.1"/>
</dbReference>
<evidence type="ECO:0000313" key="2">
    <source>
        <dbReference type="Proteomes" id="UP000018468"/>
    </source>
</evidence>
<reference evidence="1" key="2">
    <citation type="submission" date="2025-08" db="UniProtKB">
        <authorList>
            <consortium name="Ensembl"/>
        </authorList>
    </citation>
    <scope>IDENTIFICATION</scope>
</reference>
<dbReference type="OMA" id="GWPENFA"/>
<dbReference type="PANTHER" id="PTHR37679">
    <property type="entry name" value="ARMADILLO-LIKE HELICAL DOMAIN-CONTAINING PROTEIN 2"/>
    <property type="match status" value="1"/>
</dbReference>
<dbReference type="AlphaFoldDB" id="W5MAY6"/>
<dbReference type="PANTHER" id="PTHR37679:SF1">
    <property type="entry name" value="ARMADILLO-LIKE HELICAL DOMAIN-CONTAINING PROTEIN 2"/>
    <property type="match status" value="1"/>
</dbReference>
<dbReference type="EMBL" id="AHAT01021887">
    <property type="status" value="NOT_ANNOTATED_CDS"/>
    <property type="molecule type" value="Genomic_DNA"/>
</dbReference>
<dbReference type="SUPFAM" id="SSF48371">
    <property type="entry name" value="ARM repeat"/>
    <property type="match status" value="1"/>
</dbReference>
<dbReference type="Bgee" id="ENSLOCG00000004630">
    <property type="expression patterns" value="Expressed in testis and 1 other cell type or tissue"/>
</dbReference>